<evidence type="ECO:0000313" key="7">
    <source>
        <dbReference type="EMBL" id="KAG8234526.1"/>
    </source>
</evidence>
<comment type="similarity">
    <text evidence="3">Belongs to the peptidase S1 family. CLIP subfamily.</text>
</comment>
<evidence type="ECO:0000256" key="3">
    <source>
        <dbReference type="ARBA" id="ARBA00024195"/>
    </source>
</evidence>
<dbReference type="Gene3D" id="2.40.10.10">
    <property type="entry name" value="Trypsin-like serine proteases"/>
    <property type="match status" value="3"/>
</dbReference>
<reference evidence="7" key="2">
    <citation type="submission" date="2017-10" db="EMBL/GenBank/DDBJ databases">
        <title>Ladona fulva Genome sequencing and assembly.</title>
        <authorList>
            <person name="Murali S."/>
            <person name="Richards S."/>
            <person name="Bandaranaike D."/>
            <person name="Bellair M."/>
            <person name="Blankenburg K."/>
            <person name="Chao H."/>
            <person name="Dinh H."/>
            <person name="Doddapaneni H."/>
            <person name="Dugan-Rocha S."/>
            <person name="Elkadiri S."/>
            <person name="Gnanaolivu R."/>
            <person name="Hernandez B."/>
            <person name="Skinner E."/>
            <person name="Javaid M."/>
            <person name="Lee S."/>
            <person name="Li M."/>
            <person name="Ming W."/>
            <person name="Munidasa M."/>
            <person name="Muniz J."/>
            <person name="Nguyen L."/>
            <person name="Hughes D."/>
            <person name="Osuji N."/>
            <person name="Pu L.-L."/>
            <person name="Puazo M."/>
            <person name="Qu C."/>
            <person name="Quiroz J."/>
            <person name="Raj R."/>
            <person name="Weissenberger G."/>
            <person name="Xin Y."/>
            <person name="Zou X."/>
            <person name="Han Y."/>
            <person name="Worley K."/>
            <person name="Muzny D."/>
            <person name="Gibbs R."/>
        </authorList>
    </citation>
    <scope>NUCLEOTIDE SEQUENCE</scope>
    <source>
        <strain evidence="7">Sampled in the wild</strain>
    </source>
</reference>
<dbReference type="InterPro" id="IPR018114">
    <property type="entry name" value="TRYPSIN_HIS"/>
</dbReference>
<dbReference type="AlphaFoldDB" id="A0A8K0KG24"/>
<name>A0A8K0KG24_LADFU</name>
<gene>
    <name evidence="7" type="ORF">J437_LFUL011102</name>
</gene>
<dbReference type="InterPro" id="IPR022700">
    <property type="entry name" value="CLIP"/>
</dbReference>
<dbReference type="FunFam" id="2.40.10.10:FF:000068">
    <property type="entry name" value="transmembrane protease serine 2"/>
    <property type="match status" value="1"/>
</dbReference>
<dbReference type="InterPro" id="IPR043504">
    <property type="entry name" value="Peptidase_S1_PA_chymotrypsin"/>
</dbReference>
<dbReference type="PROSITE" id="PS51888">
    <property type="entry name" value="CLIP"/>
    <property type="match status" value="1"/>
</dbReference>
<keyword evidence="8" id="KW-1185">Reference proteome</keyword>
<evidence type="ECO:0000259" key="5">
    <source>
        <dbReference type="PROSITE" id="PS50240"/>
    </source>
</evidence>
<dbReference type="InterPro" id="IPR033116">
    <property type="entry name" value="TRYPSIN_SER"/>
</dbReference>
<dbReference type="InterPro" id="IPR001254">
    <property type="entry name" value="Trypsin_dom"/>
</dbReference>
<sequence length="688" mass="75123">MPDYYERGVIGWFRYSEIGGPAKWVLLGTVELINTTATDGSKGQIHPIIRRIPHPEYKPPAKYNDIALFEIGPAETIAKTQTAEMAFAYFCLTAAVGYGDENTISWQCGGSLISERFVLTAAHCLSSSDTGPARWVLLGTDKLINSISSGGENGQIHPVIQRIRHPEYKPPSKYNDIALLEIGNAVTQNPRTLDNLKLHPVCLPTPSEANANYKAIATGWGRTGFLEEGSSDLLKVEVDVLTTNSCNKAYEVEIKTTNLLRRGIDSTLLCAGVLEGGKDTCQGDSGGPLQSVYRLKCMFRLPGGDCGRGTSYGGGRASSVRLKMRSATLLLFASSYFQLISISLAQRYVGDRCSGREGRKGVCRLISNCSSALMDVKYKVRITNCGFQGKEPIVCCLAAEPQPMTSRVPGETAVKWCEEYSRTCFYWRNIIGGGDRAFENEFPHMAAVGYGDDSDIKWQCGGTLISEKFVLTAAHCLSSRKSGPAKWVLLGTVELINTTATDGSKGQIHPIIRRIPHPEYKPPAKYNDIALFEIGPAVTPNPRPLNTKELHPACLSSNRTFPGSKAVATGWGGVGFGEEGSSNLLKVTLDVFNMSVCQDAYDLEIRSTSILRRGIEPTMLCAGVLEGKRDTCEGDSGGPLQFPLDNYCSYEVWGVTSFGKVCTFPNSPSIYSKVLEYIPWIEDIVWPE</sequence>
<dbReference type="GO" id="GO:0004252">
    <property type="term" value="F:serine-type endopeptidase activity"/>
    <property type="evidence" value="ECO:0007669"/>
    <property type="project" value="InterPro"/>
</dbReference>
<proteinExistence type="inferred from homology"/>
<feature type="domain" description="Clip" evidence="6">
    <location>
        <begin position="352"/>
        <end position="396"/>
    </location>
</feature>
<dbReference type="PANTHER" id="PTHR24260:SF147">
    <property type="entry name" value="EG:BACR7A4.3 PROTEIN-RELATED"/>
    <property type="match status" value="1"/>
</dbReference>
<comment type="caution">
    <text evidence="7">The sequence shown here is derived from an EMBL/GenBank/DDBJ whole genome shotgun (WGS) entry which is preliminary data.</text>
</comment>
<organism evidence="7 8">
    <name type="scientific">Ladona fulva</name>
    <name type="common">Scarce chaser dragonfly</name>
    <name type="synonym">Libellula fulva</name>
    <dbReference type="NCBI Taxonomy" id="123851"/>
    <lineage>
        <taxon>Eukaryota</taxon>
        <taxon>Metazoa</taxon>
        <taxon>Ecdysozoa</taxon>
        <taxon>Arthropoda</taxon>
        <taxon>Hexapoda</taxon>
        <taxon>Insecta</taxon>
        <taxon>Pterygota</taxon>
        <taxon>Palaeoptera</taxon>
        <taxon>Odonata</taxon>
        <taxon>Epiprocta</taxon>
        <taxon>Anisoptera</taxon>
        <taxon>Libelluloidea</taxon>
        <taxon>Libellulidae</taxon>
        <taxon>Ladona</taxon>
    </lineage>
</organism>
<accession>A0A8K0KG24</accession>
<feature type="domain" description="Peptidase S1" evidence="5">
    <location>
        <begin position="430"/>
        <end position="686"/>
    </location>
</feature>
<protein>
    <submittedName>
        <fullName evidence="7">Uncharacterized protein</fullName>
    </submittedName>
</protein>
<feature type="domain" description="Peptidase S1" evidence="5">
    <location>
        <begin position="108"/>
        <end position="422"/>
    </location>
</feature>
<dbReference type="PROSITE" id="PS00134">
    <property type="entry name" value="TRYPSIN_HIS"/>
    <property type="match status" value="2"/>
</dbReference>
<dbReference type="PRINTS" id="PR00722">
    <property type="entry name" value="CHYMOTRYPSIN"/>
</dbReference>
<dbReference type="SMART" id="SM00680">
    <property type="entry name" value="CLIP"/>
    <property type="match status" value="1"/>
</dbReference>
<keyword evidence="2" id="KW-1015">Disulfide bond</keyword>
<dbReference type="EMBL" id="KZ308822">
    <property type="protein sequence ID" value="KAG8234526.1"/>
    <property type="molecule type" value="Genomic_DNA"/>
</dbReference>
<dbReference type="GO" id="GO:0006508">
    <property type="term" value="P:proteolysis"/>
    <property type="evidence" value="ECO:0007669"/>
    <property type="project" value="UniProtKB-KW"/>
</dbReference>
<dbReference type="InterPro" id="IPR009003">
    <property type="entry name" value="Peptidase_S1_PA"/>
</dbReference>
<dbReference type="PANTHER" id="PTHR24260">
    <property type="match status" value="1"/>
</dbReference>
<evidence type="ECO:0000256" key="4">
    <source>
        <dbReference type="RuleBase" id="RU363034"/>
    </source>
</evidence>
<evidence type="ECO:0000313" key="8">
    <source>
        <dbReference type="Proteomes" id="UP000792457"/>
    </source>
</evidence>
<dbReference type="SUPFAM" id="SSF50494">
    <property type="entry name" value="Trypsin-like serine proteases"/>
    <property type="match status" value="3"/>
</dbReference>
<dbReference type="InterPro" id="IPR001314">
    <property type="entry name" value="Peptidase_S1A"/>
</dbReference>
<keyword evidence="1" id="KW-0732">Signal</keyword>
<dbReference type="PROSITE" id="PS50240">
    <property type="entry name" value="TRYPSIN_DOM"/>
    <property type="match status" value="2"/>
</dbReference>
<keyword evidence="4" id="KW-0645">Protease</keyword>
<dbReference type="CDD" id="cd00190">
    <property type="entry name" value="Tryp_SPc"/>
    <property type="match status" value="2"/>
</dbReference>
<dbReference type="PROSITE" id="PS00135">
    <property type="entry name" value="TRYPSIN_SER"/>
    <property type="match status" value="2"/>
</dbReference>
<dbReference type="Proteomes" id="UP000792457">
    <property type="component" value="Unassembled WGS sequence"/>
</dbReference>
<reference evidence="7" key="1">
    <citation type="submission" date="2013-04" db="EMBL/GenBank/DDBJ databases">
        <authorList>
            <person name="Qu J."/>
            <person name="Murali S.C."/>
            <person name="Bandaranaike D."/>
            <person name="Bellair M."/>
            <person name="Blankenburg K."/>
            <person name="Chao H."/>
            <person name="Dinh H."/>
            <person name="Doddapaneni H."/>
            <person name="Downs B."/>
            <person name="Dugan-Rocha S."/>
            <person name="Elkadiri S."/>
            <person name="Gnanaolivu R.D."/>
            <person name="Hernandez B."/>
            <person name="Javaid M."/>
            <person name="Jayaseelan J.C."/>
            <person name="Lee S."/>
            <person name="Li M."/>
            <person name="Ming W."/>
            <person name="Munidasa M."/>
            <person name="Muniz J."/>
            <person name="Nguyen L."/>
            <person name="Ongeri F."/>
            <person name="Osuji N."/>
            <person name="Pu L.-L."/>
            <person name="Puazo M."/>
            <person name="Qu C."/>
            <person name="Quiroz J."/>
            <person name="Raj R."/>
            <person name="Weissenberger G."/>
            <person name="Xin Y."/>
            <person name="Zou X."/>
            <person name="Han Y."/>
            <person name="Richards S."/>
            <person name="Worley K."/>
            <person name="Muzny D."/>
            <person name="Gibbs R."/>
        </authorList>
    </citation>
    <scope>NUCLEOTIDE SEQUENCE</scope>
    <source>
        <strain evidence="7">Sampled in the wild</strain>
    </source>
</reference>
<evidence type="ECO:0000256" key="2">
    <source>
        <dbReference type="ARBA" id="ARBA00023157"/>
    </source>
</evidence>
<evidence type="ECO:0000256" key="1">
    <source>
        <dbReference type="ARBA" id="ARBA00022729"/>
    </source>
</evidence>
<dbReference type="SMART" id="SM00020">
    <property type="entry name" value="Tryp_SPc"/>
    <property type="match status" value="2"/>
</dbReference>
<keyword evidence="4" id="KW-0720">Serine protease</keyword>
<dbReference type="Pfam" id="PF00089">
    <property type="entry name" value="Trypsin"/>
    <property type="match status" value="2"/>
</dbReference>
<dbReference type="OrthoDB" id="6339452at2759"/>
<dbReference type="InterPro" id="IPR051333">
    <property type="entry name" value="CLIP_Serine_Protease"/>
</dbReference>
<keyword evidence="4" id="KW-0378">Hydrolase</keyword>
<evidence type="ECO:0000259" key="6">
    <source>
        <dbReference type="PROSITE" id="PS51888"/>
    </source>
</evidence>